<sequence length="76" mass="7918">MVVSAIASTPQLEGSSGKALRQCIAAVRRGGIVSVPGVYAGFIHGFLFGDAFDKGLTFKMGQTHVHAMAGRIITVN</sequence>
<protein>
    <submittedName>
        <fullName evidence="4">Oxidoreductase</fullName>
    </submittedName>
</protein>
<accession>A0A3P6LP66</accession>
<dbReference type="GO" id="GO:0046872">
    <property type="term" value="F:metal ion binding"/>
    <property type="evidence" value="ECO:0007669"/>
    <property type="project" value="UniProtKB-KW"/>
</dbReference>
<name>A0A3P6LP66_SHIDY</name>
<dbReference type="EMBL" id="UYIT01000003">
    <property type="protein sequence ID" value="VDG88295.1"/>
    <property type="molecule type" value="Genomic_DNA"/>
</dbReference>
<proteinExistence type="predicted"/>
<dbReference type="Gene3D" id="3.40.50.720">
    <property type="entry name" value="NAD(P)-binding Rossmann-like Domain"/>
    <property type="match status" value="1"/>
</dbReference>
<evidence type="ECO:0000313" key="4">
    <source>
        <dbReference type="EMBL" id="VDG88295.1"/>
    </source>
</evidence>
<evidence type="ECO:0000256" key="1">
    <source>
        <dbReference type="ARBA" id="ARBA00001947"/>
    </source>
</evidence>
<reference evidence="4 5" key="1">
    <citation type="submission" date="2018-11" db="EMBL/GenBank/DDBJ databases">
        <authorList>
            <consortium name="Pathogen Informatics"/>
        </authorList>
    </citation>
    <scope>NUCLEOTIDE SEQUENCE [LARGE SCALE GENOMIC DNA]</scope>
    <source>
        <strain evidence="4 5">NCTC11868</strain>
    </source>
</reference>
<dbReference type="Proteomes" id="UP000274225">
    <property type="component" value="Unassembled WGS sequence"/>
</dbReference>
<dbReference type="InterPro" id="IPR036291">
    <property type="entry name" value="NAD(P)-bd_dom_sf"/>
</dbReference>
<evidence type="ECO:0000256" key="2">
    <source>
        <dbReference type="ARBA" id="ARBA00022723"/>
    </source>
</evidence>
<gene>
    <name evidence="4" type="primary">ybdR_4</name>
    <name evidence="4" type="ORF">NCTC11868_02363</name>
</gene>
<organism evidence="4 5">
    <name type="scientific">Shigella dysenteriae</name>
    <dbReference type="NCBI Taxonomy" id="622"/>
    <lineage>
        <taxon>Bacteria</taxon>
        <taxon>Pseudomonadati</taxon>
        <taxon>Pseudomonadota</taxon>
        <taxon>Gammaproteobacteria</taxon>
        <taxon>Enterobacterales</taxon>
        <taxon>Enterobacteriaceae</taxon>
        <taxon>Shigella</taxon>
    </lineage>
</organism>
<dbReference type="SUPFAM" id="SSF51735">
    <property type="entry name" value="NAD(P)-binding Rossmann-fold domains"/>
    <property type="match status" value="1"/>
</dbReference>
<keyword evidence="3" id="KW-0862">Zinc</keyword>
<comment type="cofactor">
    <cofactor evidence="1">
        <name>Zn(2+)</name>
        <dbReference type="ChEBI" id="CHEBI:29105"/>
    </cofactor>
</comment>
<dbReference type="AlphaFoldDB" id="A0A3P6LP66"/>
<evidence type="ECO:0000256" key="3">
    <source>
        <dbReference type="ARBA" id="ARBA00022833"/>
    </source>
</evidence>
<evidence type="ECO:0000313" key="5">
    <source>
        <dbReference type="Proteomes" id="UP000274225"/>
    </source>
</evidence>
<dbReference type="PANTHER" id="PTHR42813:SF2">
    <property type="entry name" value="DEHYDROGENASE, ZINC-CONTAINING, PUTATIVE (AFU_ORTHOLOGUE AFUA_2G02810)-RELATED"/>
    <property type="match status" value="1"/>
</dbReference>
<keyword evidence="2" id="KW-0479">Metal-binding</keyword>
<dbReference type="PANTHER" id="PTHR42813">
    <property type="entry name" value="ZINC-TYPE ALCOHOL DEHYDROGENASE-LIKE"/>
    <property type="match status" value="1"/>
</dbReference>